<proteinExistence type="predicted"/>
<reference evidence="2" key="1">
    <citation type="submission" date="2023-08" db="EMBL/GenBank/DDBJ databases">
        <title>Black Yeasts Isolated from many extreme environments.</title>
        <authorList>
            <person name="Coleine C."/>
            <person name="Stajich J.E."/>
            <person name="Selbmann L."/>
        </authorList>
    </citation>
    <scope>NUCLEOTIDE SEQUENCE</scope>
    <source>
        <strain evidence="2">CCFEE 5401</strain>
    </source>
</reference>
<name>A0AAN7TUI5_9PEZI</name>
<feature type="region of interest" description="Disordered" evidence="1">
    <location>
        <begin position="91"/>
        <end position="117"/>
    </location>
</feature>
<feature type="compositionally biased region" description="Basic and acidic residues" evidence="1">
    <location>
        <begin position="30"/>
        <end position="54"/>
    </location>
</feature>
<evidence type="ECO:0000313" key="2">
    <source>
        <dbReference type="EMBL" id="KAK5116128.1"/>
    </source>
</evidence>
<gene>
    <name evidence="2" type="ORF">LTR62_008454</name>
</gene>
<dbReference type="Proteomes" id="UP001310890">
    <property type="component" value="Unassembled WGS sequence"/>
</dbReference>
<dbReference type="AlphaFoldDB" id="A0AAN7TUI5"/>
<comment type="caution">
    <text evidence="2">The sequence shown here is derived from an EMBL/GenBank/DDBJ whole genome shotgun (WGS) entry which is preliminary data.</text>
</comment>
<protein>
    <submittedName>
        <fullName evidence="2">Uncharacterized protein</fullName>
    </submittedName>
</protein>
<evidence type="ECO:0000256" key="1">
    <source>
        <dbReference type="SAM" id="MobiDB-lite"/>
    </source>
</evidence>
<feature type="compositionally biased region" description="Acidic residues" evidence="1">
    <location>
        <begin position="94"/>
        <end position="108"/>
    </location>
</feature>
<organism evidence="2 3">
    <name type="scientific">Meristemomyces frigidus</name>
    <dbReference type="NCBI Taxonomy" id="1508187"/>
    <lineage>
        <taxon>Eukaryota</taxon>
        <taxon>Fungi</taxon>
        <taxon>Dikarya</taxon>
        <taxon>Ascomycota</taxon>
        <taxon>Pezizomycotina</taxon>
        <taxon>Dothideomycetes</taxon>
        <taxon>Dothideomycetidae</taxon>
        <taxon>Mycosphaerellales</taxon>
        <taxon>Teratosphaeriaceae</taxon>
        <taxon>Meristemomyces</taxon>
    </lineage>
</organism>
<evidence type="ECO:0000313" key="3">
    <source>
        <dbReference type="Proteomes" id="UP001310890"/>
    </source>
</evidence>
<dbReference type="EMBL" id="JAVRRL010000009">
    <property type="protein sequence ID" value="KAK5116128.1"/>
    <property type="molecule type" value="Genomic_DNA"/>
</dbReference>
<accession>A0AAN7TUI5</accession>
<sequence length="291" mass="30320">MVEKLEALVVESDNDPPRDVTETVPGEMLTGDKDAETGRLIEENPDPEKGRLGDADMETNGGEPVVVKLDNTVDVIVEVSTDVLVKEIEGSDSVSEDEMSGPIEDVDSPDSAIDGGESVPVGYVVDESGRESLELVDEPVDNDNVSEVNLKPASGKLAGRLAGIPERLVIDPGVAERLALDVVGAVGVLYTGASEVVTLYDGPIFSPSDEGQANSAARVAVGSDDEVVRLASSEDKVDSPVEVPIVLVEGDVEAGVAPLVLSDDGLAGPVRKSELAGLDTRVVERALVEAE</sequence>
<feature type="region of interest" description="Disordered" evidence="1">
    <location>
        <begin position="1"/>
        <end position="59"/>
    </location>
</feature>